<evidence type="ECO:0000313" key="1">
    <source>
        <dbReference type="Proteomes" id="UP000887580"/>
    </source>
</evidence>
<protein>
    <submittedName>
        <fullName evidence="2">Uncharacterized protein</fullName>
    </submittedName>
</protein>
<organism evidence="1 2">
    <name type="scientific">Panagrolaimus sp. PS1159</name>
    <dbReference type="NCBI Taxonomy" id="55785"/>
    <lineage>
        <taxon>Eukaryota</taxon>
        <taxon>Metazoa</taxon>
        <taxon>Ecdysozoa</taxon>
        <taxon>Nematoda</taxon>
        <taxon>Chromadorea</taxon>
        <taxon>Rhabditida</taxon>
        <taxon>Tylenchina</taxon>
        <taxon>Panagrolaimomorpha</taxon>
        <taxon>Panagrolaimoidea</taxon>
        <taxon>Panagrolaimidae</taxon>
        <taxon>Panagrolaimus</taxon>
    </lineage>
</organism>
<accession>A0AC35GAL3</accession>
<proteinExistence type="predicted"/>
<dbReference type="Proteomes" id="UP000887580">
    <property type="component" value="Unplaced"/>
</dbReference>
<sequence length="80" mass="9320">MLLNNNFNVISPPLGQTFLFLYYLSSFFFLFFNSSFGITKGIGEVQGDFRKRKPREKFVDSLVLILVLCVLFITIFLDRI</sequence>
<dbReference type="WBParaSite" id="PS1159_v2.g3413.t1">
    <property type="protein sequence ID" value="PS1159_v2.g3413.t1"/>
    <property type="gene ID" value="PS1159_v2.g3413"/>
</dbReference>
<name>A0AC35GAL3_9BILA</name>
<evidence type="ECO:0000313" key="2">
    <source>
        <dbReference type="WBParaSite" id="PS1159_v2.g3413.t1"/>
    </source>
</evidence>
<reference evidence="2" key="1">
    <citation type="submission" date="2022-11" db="UniProtKB">
        <authorList>
            <consortium name="WormBaseParasite"/>
        </authorList>
    </citation>
    <scope>IDENTIFICATION</scope>
</reference>